<proteinExistence type="predicted"/>
<name>A0ABV0N3C2_9TELE</name>
<protein>
    <submittedName>
        <fullName evidence="2">Uncharacterized protein</fullName>
    </submittedName>
</protein>
<organism evidence="2 3">
    <name type="scientific">Goodea atripinnis</name>
    <dbReference type="NCBI Taxonomy" id="208336"/>
    <lineage>
        <taxon>Eukaryota</taxon>
        <taxon>Metazoa</taxon>
        <taxon>Chordata</taxon>
        <taxon>Craniata</taxon>
        <taxon>Vertebrata</taxon>
        <taxon>Euteleostomi</taxon>
        <taxon>Actinopterygii</taxon>
        <taxon>Neopterygii</taxon>
        <taxon>Teleostei</taxon>
        <taxon>Neoteleostei</taxon>
        <taxon>Acanthomorphata</taxon>
        <taxon>Ovalentaria</taxon>
        <taxon>Atherinomorphae</taxon>
        <taxon>Cyprinodontiformes</taxon>
        <taxon>Goodeidae</taxon>
        <taxon>Goodea</taxon>
    </lineage>
</organism>
<sequence length="96" mass="10957">SHMDCLIQVRLVHQQRAAGWRESSSPRSFLQISTATRRRLEKEKPFIKHEGLKIKEASCFSPQLLSLIWARAPSASHQRDGATKREEEEAASSSER</sequence>
<evidence type="ECO:0000256" key="1">
    <source>
        <dbReference type="SAM" id="MobiDB-lite"/>
    </source>
</evidence>
<evidence type="ECO:0000313" key="2">
    <source>
        <dbReference type="EMBL" id="MEQ2165887.1"/>
    </source>
</evidence>
<feature type="non-terminal residue" evidence="2">
    <location>
        <position position="1"/>
    </location>
</feature>
<comment type="caution">
    <text evidence="2">The sequence shown here is derived from an EMBL/GenBank/DDBJ whole genome shotgun (WGS) entry which is preliminary data.</text>
</comment>
<feature type="compositionally biased region" description="Basic and acidic residues" evidence="1">
    <location>
        <begin position="77"/>
        <end position="87"/>
    </location>
</feature>
<evidence type="ECO:0000313" key="3">
    <source>
        <dbReference type="Proteomes" id="UP001476798"/>
    </source>
</evidence>
<dbReference type="Proteomes" id="UP001476798">
    <property type="component" value="Unassembled WGS sequence"/>
</dbReference>
<reference evidence="2 3" key="1">
    <citation type="submission" date="2021-06" db="EMBL/GenBank/DDBJ databases">
        <authorList>
            <person name="Palmer J.M."/>
        </authorList>
    </citation>
    <scope>NUCLEOTIDE SEQUENCE [LARGE SCALE GENOMIC DNA]</scope>
    <source>
        <strain evidence="2 3">GA_2019</strain>
        <tissue evidence="2">Muscle</tissue>
    </source>
</reference>
<accession>A0ABV0N3C2</accession>
<dbReference type="EMBL" id="JAHRIO010022153">
    <property type="protein sequence ID" value="MEQ2165887.1"/>
    <property type="molecule type" value="Genomic_DNA"/>
</dbReference>
<gene>
    <name evidence="2" type="ORF">GOODEAATRI_021802</name>
</gene>
<feature type="region of interest" description="Disordered" evidence="1">
    <location>
        <begin position="73"/>
        <end position="96"/>
    </location>
</feature>
<keyword evidence="3" id="KW-1185">Reference proteome</keyword>